<evidence type="ECO:0000256" key="1">
    <source>
        <dbReference type="SAM" id="SignalP"/>
    </source>
</evidence>
<comment type="caution">
    <text evidence="3">The sequence shown here is derived from an EMBL/GenBank/DDBJ whole genome shotgun (WGS) entry which is preliminary data.</text>
</comment>
<dbReference type="OrthoDB" id="194249at2"/>
<dbReference type="AlphaFoldDB" id="A0A512MG84"/>
<dbReference type="GO" id="GO:0016787">
    <property type="term" value="F:hydrolase activity"/>
    <property type="evidence" value="ECO:0007669"/>
    <property type="project" value="InterPro"/>
</dbReference>
<feature type="chain" id="PRO_5022189891" description="3-keto-alpha-glucoside-1,2-lyase/3-keto-2-hydroxy-glucal hydratase domain-containing protein" evidence="1">
    <location>
        <begin position="20"/>
        <end position="213"/>
    </location>
</feature>
<keyword evidence="4" id="KW-1185">Reference proteome</keyword>
<dbReference type="RefSeq" id="WP_146854184.1">
    <property type="nucleotide sequence ID" value="NZ_BKAG01000047.1"/>
</dbReference>
<evidence type="ECO:0000313" key="4">
    <source>
        <dbReference type="Proteomes" id="UP000321577"/>
    </source>
</evidence>
<reference evidence="3 4" key="1">
    <citation type="submission" date="2019-07" db="EMBL/GenBank/DDBJ databases">
        <title>Whole genome shotgun sequence of Brevifollis gellanilyticus NBRC 108608.</title>
        <authorList>
            <person name="Hosoyama A."/>
            <person name="Uohara A."/>
            <person name="Ohji S."/>
            <person name="Ichikawa N."/>
        </authorList>
    </citation>
    <scope>NUCLEOTIDE SEQUENCE [LARGE SCALE GENOMIC DNA]</scope>
    <source>
        <strain evidence="3 4">NBRC 108608</strain>
    </source>
</reference>
<feature type="domain" description="3-keto-alpha-glucoside-1,2-lyase/3-keto-2-hydroxy-glucal hydratase" evidence="2">
    <location>
        <begin position="30"/>
        <end position="210"/>
    </location>
</feature>
<organism evidence="3 4">
    <name type="scientific">Brevifollis gellanilyticus</name>
    <dbReference type="NCBI Taxonomy" id="748831"/>
    <lineage>
        <taxon>Bacteria</taxon>
        <taxon>Pseudomonadati</taxon>
        <taxon>Verrucomicrobiota</taxon>
        <taxon>Verrucomicrobiia</taxon>
        <taxon>Verrucomicrobiales</taxon>
        <taxon>Verrucomicrobiaceae</taxon>
    </lineage>
</organism>
<feature type="signal peptide" evidence="1">
    <location>
        <begin position="1"/>
        <end position="19"/>
    </location>
</feature>
<keyword evidence="1" id="KW-0732">Signal</keyword>
<evidence type="ECO:0000313" key="3">
    <source>
        <dbReference type="EMBL" id="GEP45361.1"/>
    </source>
</evidence>
<proteinExistence type="predicted"/>
<dbReference type="EMBL" id="BKAG01000047">
    <property type="protein sequence ID" value="GEP45361.1"/>
    <property type="molecule type" value="Genomic_DNA"/>
</dbReference>
<dbReference type="Proteomes" id="UP000321577">
    <property type="component" value="Unassembled WGS sequence"/>
</dbReference>
<sequence length="213" mass="23735">MRRFAFLLSLLATTLTLSAEDLHPAADAAGFVPLFNGKDLTGWQTTGNWVVDTDGSITLHPREGEKGWQRYSAYLSTVKKYGDFVLDLEFKINAKGNSGVFMRVGDLKDHVKSGFEVQVLDTYGLEKPGHHDCGGIVHGTGPSKNMVKPAGEWNRYTITVKGRQVTVVFNGEKVIDASLDDIKMADRPNEGYIAFQDEALPIWYRNVRIKELK</sequence>
<protein>
    <recommendedName>
        <fullName evidence="2">3-keto-alpha-glucoside-1,2-lyase/3-keto-2-hydroxy-glucal hydratase domain-containing protein</fullName>
    </recommendedName>
</protein>
<name>A0A512MG84_9BACT</name>
<dbReference type="Gene3D" id="2.60.120.560">
    <property type="entry name" value="Exo-inulinase, domain 1"/>
    <property type="match status" value="1"/>
</dbReference>
<gene>
    <name evidence="3" type="ORF">BGE01nite_46520</name>
</gene>
<evidence type="ECO:0000259" key="2">
    <source>
        <dbReference type="Pfam" id="PF06439"/>
    </source>
</evidence>
<dbReference type="Pfam" id="PF06439">
    <property type="entry name" value="3keto-disac_hyd"/>
    <property type="match status" value="1"/>
</dbReference>
<accession>A0A512MG84</accession>
<dbReference type="InterPro" id="IPR010496">
    <property type="entry name" value="AL/BT2_dom"/>
</dbReference>